<keyword evidence="1" id="KW-1133">Transmembrane helix</keyword>
<dbReference type="RefSeq" id="WP_321551979.1">
    <property type="nucleotide sequence ID" value="NZ_JAXIVS010000031.1"/>
</dbReference>
<protein>
    <submittedName>
        <fullName evidence="2">Uncharacterized protein</fullName>
    </submittedName>
</protein>
<feature type="transmembrane region" description="Helical" evidence="1">
    <location>
        <begin position="241"/>
        <end position="260"/>
    </location>
</feature>
<reference evidence="2 3" key="1">
    <citation type="submission" date="2023-12" db="EMBL/GenBank/DDBJ databases">
        <title>the genome sequence of Hyalangium sp. s54d21.</title>
        <authorList>
            <person name="Zhang X."/>
        </authorList>
    </citation>
    <scope>NUCLEOTIDE SEQUENCE [LARGE SCALE GENOMIC DNA]</scope>
    <source>
        <strain evidence="3">s54d21</strain>
    </source>
</reference>
<sequence>MMERLARGNAHAAELAQAAEEHLDRALLAVERRRAPWIHRGAAIDTVETNINAAICLMLRYMPAAELLGRMPDILATLEEHLPSQDQHRLAVDKLVRNKQATHTLDASERAVIVSAVRSALWAQEREYLRVRSFRNIVYLLTVLLALIVTGIGITTYRIPTMLPMCFNPEDALIVCPTQSVSLKLLAPVPASLSKRLTAEELGITFAQAARPEDFIVITTLEPTSKELNAAYLVGAHRGDYLLLEAVGLIAAAVAAAFTLRQMGGTSVPYSVPLALAFLKLPTGALTAVLGLLLMRGEFVPGLSNLDSSAQIVAWAAIFGYAQQIFTRLIDQRGQAVLNAVGSPENPSTLDQRLVSTMNANT</sequence>
<accession>A0ABU5HII1</accession>
<feature type="transmembrane region" description="Helical" evidence="1">
    <location>
        <begin position="137"/>
        <end position="159"/>
    </location>
</feature>
<evidence type="ECO:0000313" key="2">
    <source>
        <dbReference type="EMBL" id="MDY7233267.1"/>
    </source>
</evidence>
<evidence type="ECO:0000256" key="1">
    <source>
        <dbReference type="SAM" id="Phobius"/>
    </source>
</evidence>
<organism evidence="2 3">
    <name type="scientific">Hyalangium rubrum</name>
    <dbReference type="NCBI Taxonomy" id="3103134"/>
    <lineage>
        <taxon>Bacteria</taxon>
        <taxon>Pseudomonadati</taxon>
        <taxon>Myxococcota</taxon>
        <taxon>Myxococcia</taxon>
        <taxon>Myxococcales</taxon>
        <taxon>Cystobacterineae</taxon>
        <taxon>Archangiaceae</taxon>
        <taxon>Hyalangium</taxon>
    </lineage>
</organism>
<keyword evidence="3" id="KW-1185">Reference proteome</keyword>
<name>A0ABU5HII1_9BACT</name>
<dbReference type="EMBL" id="JAXIVS010000031">
    <property type="protein sequence ID" value="MDY7233267.1"/>
    <property type="molecule type" value="Genomic_DNA"/>
</dbReference>
<dbReference type="Proteomes" id="UP001291309">
    <property type="component" value="Unassembled WGS sequence"/>
</dbReference>
<keyword evidence="1" id="KW-0472">Membrane</keyword>
<evidence type="ECO:0000313" key="3">
    <source>
        <dbReference type="Proteomes" id="UP001291309"/>
    </source>
</evidence>
<feature type="transmembrane region" description="Helical" evidence="1">
    <location>
        <begin position="272"/>
        <end position="292"/>
    </location>
</feature>
<gene>
    <name evidence="2" type="ORF">SYV04_43170</name>
</gene>
<keyword evidence="1" id="KW-0812">Transmembrane</keyword>
<comment type="caution">
    <text evidence="2">The sequence shown here is derived from an EMBL/GenBank/DDBJ whole genome shotgun (WGS) entry which is preliminary data.</text>
</comment>
<proteinExistence type="predicted"/>